<dbReference type="Proteomes" id="UP000093100">
    <property type="component" value="Unassembled WGS sequence"/>
</dbReference>
<dbReference type="NCBIfam" id="TIGR01409">
    <property type="entry name" value="TAT_signal_seq"/>
    <property type="match status" value="1"/>
</dbReference>
<proteinExistence type="predicted"/>
<name>A0AAX0HD12_CAMFE</name>
<gene>
    <name evidence="2" type="ORF">CFT12S02225_01745</name>
</gene>
<dbReference type="InterPro" id="IPR006311">
    <property type="entry name" value="TAT_signal"/>
</dbReference>
<evidence type="ECO:0000313" key="2">
    <source>
        <dbReference type="EMBL" id="OCR91246.1"/>
    </source>
</evidence>
<dbReference type="PROSITE" id="PS51318">
    <property type="entry name" value="TAT"/>
    <property type="match status" value="1"/>
</dbReference>
<reference evidence="2 3" key="1">
    <citation type="journal article" date="2016" name="Genome Biol. Evol.">
        <title>Comparative Genomics of Campylobacter fetus from Reptiles and Mammals Reveals Divergent Evolution in Host-Associated Lineages.</title>
        <authorList>
            <person name="Gilbert M.J."/>
            <person name="Miller W.G."/>
            <person name="Yee E."/>
            <person name="Zomer A.L."/>
            <person name="van der Graaf-van Bloois L."/>
            <person name="Fitzgerald C."/>
            <person name="Forbes K.J."/>
            <person name="Meric G."/>
            <person name="Sheppard S.K."/>
            <person name="Wagenaar J.A."/>
            <person name="Duim B."/>
        </authorList>
    </citation>
    <scope>NUCLEOTIDE SEQUENCE [LARGE SCALE GENOMIC DNA]</scope>
    <source>
        <strain evidence="2 3">12S02225-3</strain>
    </source>
</reference>
<dbReference type="KEGG" id="cfp:CR44_07615"/>
<sequence length="73" mass="8049">MIQGVALKNRREFLKKALQVGAIAGAGVAATGAFASKEYNESNQNGVVSGKTKKKEVLYYKSEAWEKFYKIAY</sequence>
<dbReference type="AlphaFoldDB" id="A0AAX0HD12"/>
<evidence type="ECO:0000313" key="3">
    <source>
        <dbReference type="Proteomes" id="UP000093100"/>
    </source>
</evidence>
<comment type="caution">
    <text evidence="2">The sequence shown here is derived from an EMBL/GenBank/DDBJ whole genome shotgun (WGS) entry which is preliminary data.</text>
</comment>
<dbReference type="InterPro" id="IPR019546">
    <property type="entry name" value="TAT_signal_bac_arc"/>
</dbReference>
<keyword evidence="1" id="KW-0500">Molybdenum</keyword>
<dbReference type="EMBL" id="LFLK01000002">
    <property type="protein sequence ID" value="OCR91246.1"/>
    <property type="molecule type" value="Genomic_DNA"/>
</dbReference>
<evidence type="ECO:0000256" key="1">
    <source>
        <dbReference type="ARBA" id="ARBA00022505"/>
    </source>
</evidence>
<protein>
    <submittedName>
        <fullName evidence="2">Tat pathway signal protein</fullName>
    </submittedName>
</protein>
<accession>A0AAX0HD12</accession>
<organism evidence="2 3">
    <name type="scientific">Campylobacter fetus subsp. testudinum</name>
    <dbReference type="NCBI Taxonomy" id="1507806"/>
    <lineage>
        <taxon>Bacteria</taxon>
        <taxon>Pseudomonadati</taxon>
        <taxon>Campylobacterota</taxon>
        <taxon>Epsilonproteobacteria</taxon>
        <taxon>Campylobacterales</taxon>
        <taxon>Campylobacteraceae</taxon>
        <taxon>Campylobacter</taxon>
    </lineage>
</organism>